<dbReference type="EMBL" id="CAMXCT030002271">
    <property type="protein sequence ID" value="CAL4784278.1"/>
    <property type="molecule type" value="Genomic_DNA"/>
</dbReference>
<keyword evidence="1" id="KW-0812">Transmembrane</keyword>
<dbReference type="EMBL" id="CAMXCT010002271">
    <property type="protein sequence ID" value="CAI3996966.1"/>
    <property type="molecule type" value="Genomic_DNA"/>
</dbReference>
<organism evidence="2">
    <name type="scientific">Cladocopium goreaui</name>
    <dbReference type="NCBI Taxonomy" id="2562237"/>
    <lineage>
        <taxon>Eukaryota</taxon>
        <taxon>Sar</taxon>
        <taxon>Alveolata</taxon>
        <taxon>Dinophyceae</taxon>
        <taxon>Suessiales</taxon>
        <taxon>Symbiodiniaceae</taxon>
        <taxon>Cladocopium</taxon>
    </lineage>
</organism>
<gene>
    <name evidence="2" type="ORF">C1SCF055_LOCUS23396</name>
</gene>
<name>A0A9P1G2D6_9DINO</name>
<proteinExistence type="predicted"/>
<sequence>MRCIGLVSERCEDEAEVPYQRKKKQLVKLLVNMIMAANLRGGEARPMSWTSSTNSDGPTDEGCQSMRRSLNFAIVVILCMAMVMALMFYKLKKKVEMVVSGEDDDEESIEEEEKPEQRYQRYIQAAMDEVSDPDDWCNVHHGFATRDDDPEKVGTL</sequence>
<reference evidence="3 4" key="2">
    <citation type="submission" date="2024-05" db="EMBL/GenBank/DDBJ databases">
        <authorList>
            <person name="Chen Y."/>
            <person name="Shah S."/>
            <person name="Dougan E. K."/>
            <person name="Thang M."/>
            <person name="Chan C."/>
        </authorList>
    </citation>
    <scope>NUCLEOTIDE SEQUENCE [LARGE SCALE GENOMIC DNA]</scope>
</reference>
<feature type="transmembrane region" description="Helical" evidence="1">
    <location>
        <begin position="70"/>
        <end position="89"/>
    </location>
</feature>
<evidence type="ECO:0000313" key="2">
    <source>
        <dbReference type="EMBL" id="CAI3996966.1"/>
    </source>
</evidence>
<keyword evidence="1" id="KW-0472">Membrane</keyword>
<evidence type="ECO:0000256" key="1">
    <source>
        <dbReference type="SAM" id="Phobius"/>
    </source>
</evidence>
<reference evidence="2" key="1">
    <citation type="submission" date="2022-10" db="EMBL/GenBank/DDBJ databases">
        <authorList>
            <person name="Chen Y."/>
            <person name="Dougan E. K."/>
            <person name="Chan C."/>
            <person name="Rhodes N."/>
            <person name="Thang M."/>
        </authorList>
    </citation>
    <scope>NUCLEOTIDE SEQUENCE</scope>
</reference>
<keyword evidence="1" id="KW-1133">Transmembrane helix</keyword>
<accession>A0A9P1G2D6</accession>
<comment type="caution">
    <text evidence="2">The sequence shown here is derived from an EMBL/GenBank/DDBJ whole genome shotgun (WGS) entry which is preliminary data.</text>
</comment>
<evidence type="ECO:0000313" key="3">
    <source>
        <dbReference type="EMBL" id="CAL4784278.1"/>
    </source>
</evidence>
<keyword evidence="4" id="KW-1185">Reference proteome</keyword>
<protein>
    <submittedName>
        <fullName evidence="2">Uncharacterized protein</fullName>
    </submittedName>
</protein>
<dbReference type="AlphaFoldDB" id="A0A9P1G2D6"/>
<dbReference type="EMBL" id="CAMXCT020002271">
    <property type="protein sequence ID" value="CAL1150341.1"/>
    <property type="molecule type" value="Genomic_DNA"/>
</dbReference>
<dbReference type="Proteomes" id="UP001152797">
    <property type="component" value="Unassembled WGS sequence"/>
</dbReference>
<evidence type="ECO:0000313" key="4">
    <source>
        <dbReference type="Proteomes" id="UP001152797"/>
    </source>
</evidence>